<organism evidence="2">
    <name type="scientific">Dichomitus squalens</name>
    <dbReference type="NCBI Taxonomy" id="114155"/>
    <lineage>
        <taxon>Eukaryota</taxon>
        <taxon>Fungi</taxon>
        <taxon>Dikarya</taxon>
        <taxon>Basidiomycota</taxon>
        <taxon>Agaricomycotina</taxon>
        <taxon>Agaricomycetes</taxon>
        <taxon>Polyporales</taxon>
        <taxon>Polyporaceae</taxon>
        <taxon>Dichomitus</taxon>
    </lineage>
</organism>
<feature type="chain" id="PRO_5020898815" description="Secreted protein" evidence="1">
    <location>
        <begin position="24"/>
        <end position="70"/>
    </location>
</feature>
<sequence>MLAMLARLARLAMLAMLARLVRAVVDGQELPLASCLAFARVFDRSPALSAPFHVPSHQPRRQIWQRRSPR</sequence>
<dbReference type="Proteomes" id="UP000292957">
    <property type="component" value="Unassembled WGS sequence"/>
</dbReference>
<proteinExistence type="predicted"/>
<dbReference type="AlphaFoldDB" id="A0A4Q9N009"/>
<dbReference type="EMBL" id="ML143397">
    <property type="protein sequence ID" value="TBU31946.1"/>
    <property type="molecule type" value="Genomic_DNA"/>
</dbReference>
<gene>
    <name evidence="2" type="ORF">BD311DRAFT_655810</name>
</gene>
<name>A0A4Q9N009_9APHY</name>
<evidence type="ECO:0000256" key="1">
    <source>
        <dbReference type="SAM" id="SignalP"/>
    </source>
</evidence>
<evidence type="ECO:0000313" key="2">
    <source>
        <dbReference type="EMBL" id="TBU31946.1"/>
    </source>
</evidence>
<feature type="signal peptide" evidence="1">
    <location>
        <begin position="1"/>
        <end position="23"/>
    </location>
</feature>
<accession>A0A4Q9N009</accession>
<reference evidence="2" key="1">
    <citation type="submission" date="2019-01" db="EMBL/GenBank/DDBJ databases">
        <title>Draft genome sequences of three monokaryotic isolates of the white-rot basidiomycete fungus Dichomitus squalens.</title>
        <authorList>
            <consortium name="DOE Joint Genome Institute"/>
            <person name="Lopez S.C."/>
            <person name="Andreopoulos B."/>
            <person name="Pangilinan J."/>
            <person name="Lipzen A."/>
            <person name="Riley R."/>
            <person name="Ahrendt S."/>
            <person name="Ng V."/>
            <person name="Barry K."/>
            <person name="Daum C."/>
            <person name="Grigoriev I.V."/>
            <person name="Hilden K.S."/>
            <person name="Makela M.R."/>
            <person name="de Vries R.P."/>
        </authorList>
    </citation>
    <scope>NUCLEOTIDE SEQUENCE [LARGE SCALE GENOMIC DNA]</scope>
    <source>
        <strain evidence="2">OM18370.1</strain>
    </source>
</reference>
<protein>
    <recommendedName>
        <fullName evidence="3">Secreted protein</fullName>
    </recommendedName>
</protein>
<keyword evidence="1" id="KW-0732">Signal</keyword>
<evidence type="ECO:0008006" key="3">
    <source>
        <dbReference type="Google" id="ProtNLM"/>
    </source>
</evidence>